<accession>A0ABZ0TGE5</accession>
<dbReference type="InterPro" id="IPR029058">
    <property type="entry name" value="AB_hydrolase_fold"/>
</dbReference>
<dbReference type="Proteomes" id="UP001324380">
    <property type="component" value="Chromosome"/>
</dbReference>
<dbReference type="PRINTS" id="PR00111">
    <property type="entry name" value="ABHYDROLASE"/>
</dbReference>
<dbReference type="PANTHER" id="PTHR43798">
    <property type="entry name" value="MONOACYLGLYCEROL LIPASE"/>
    <property type="match status" value="1"/>
</dbReference>
<dbReference type="EMBL" id="CP139558">
    <property type="protein sequence ID" value="WPU91876.1"/>
    <property type="molecule type" value="Genomic_DNA"/>
</dbReference>
<dbReference type="RefSeq" id="WP_321561042.1">
    <property type="nucleotide sequence ID" value="NZ_CP139558.1"/>
</dbReference>
<keyword evidence="3" id="KW-1185">Reference proteome</keyword>
<gene>
    <name evidence="2" type="ORF">SNE25_21400</name>
</gene>
<feature type="domain" description="AB hydrolase-1" evidence="1">
    <location>
        <begin position="31"/>
        <end position="264"/>
    </location>
</feature>
<sequence>MKPIHAEKQYLSVEGITIAYQERNPDQLNTIFFIHGNSGSGRTWIRQLDDPLFDAFRMVAFDLPGHGESAVPHPSTVYYAVTGLARILAAAIKKLAANKPYILVGVSLGTNISCECLPELGAKGIVLISPCIIGEDYPVHEIFKPDADLRTVFTDDPDEALIRQTLEACLYKTSRDLIADMISDYKKVKGNFRSLLYQSVQDQRYQDEVKLLEQSGLRPLVIFGRTDPISNINYLDHWQENVWSKEIHKLNSASHFAHLDQNDSINQLLYHYVTDSLTDQ</sequence>
<dbReference type="InterPro" id="IPR050266">
    <property type="entry name" value="AB_hydrolase_sf"/>
</dbReference>
<dbReference type="GO" id="GO:0016787">
    <property type="term" value="F:hydrolase activity"/>
    <property type="evidence" value="ECO:0007669"/>
    <property type="project" value="UniProtKB-KW"/>
</dbReference>
<evidence type="ECO:0000259" key="1">
    <source>
        <dbReference type="Pfam" id="PF12697"/>
    </source>
</evidence>
<protein>
    <submittedName>
        <fullName evidence="2">Alpha/beta hydrolase</fullName>
    </submittedName>
</protein>
<evidence type="ECO:0000313" key="2">
    <source>
        <dbReference type="EMBL" id="WPU91876.1"/>
    </source>
</evidence>
<dbReference type="InterPro" id="IPR000073">
    <property type="entry name" value="AB_hydrolase_1"/>
</dbReference>
<evidence type="ECO:0000313" key="3">
    <source>
        <dbReference type="Proteomes" id="UP001324380"/>
    </source>
</evidence>
<organism evidence="2 3">
    <name type="scientific">Mucilaginibacter sabulilitoris</name>
    <dbReference type="NCBI Taxonomy" id="1173583"/>
    <lineage>
        <taxon>Bacteria</taxon>
        <taxon>Pseudomonadati</taxon>
        <taxon>Bacteroidota</taxon>
        <taxon>Sphingobacteriia</taxon>
        <taxon>Sphingobacteriales</taxon>
        <taxon>Sphingobacteriaceae</taxon>
        <taxon>Mucilaginibacter</taxon>
    </lineage>
</organism>
<name>A0ABZ0TGE5_9SPHI</name>
<reference evidence="2 3" key="1">
    <citation type="submission" date="2023-11" db="EMBL/GenBank/DDBJ databases">
        <title>Analysis of the Genomes of Mucilaginibacter gossypii cycad 4 and M. sabulilitoris SNA2: microbes with the potential for plant growth promotion.</title>
        <authorList>
            <person name="Hirsch A.M."/>
            <person name="Humm E."/>
            <person name="Rubbi M."/>
            <person name="Del Vecchio G."/>
            <person name="Ha S.M."/>
            <person name="Pellegrini M."/>
            <person name="Gunsalus R.P."/>
        </authorList>
    </citation>
    <scope>NUCLEOTIDE SEQUENCE [LARGE SCALE GENOMIC DNA]</scope>
    <source>
        <strain evidence="2 3">SNA2</strain>
    </source>
</reference>
<dbReference type="SUPFAM" id="SSF53474">
    <property type="entry name" value="alpha/beta-Hydrolases"/>
    <property type="match status" value="1"/>
</dbReference>
<dbReference type="Gene3D" id="3.40.50.1820">
    <property type="entry name" value="alpha/beta hydrolase"/>
    <property type="match status" value="1"/>
</dbReference>
<dbReference type="PANTHER" id="PTHR43798:SF33">
    <property type="entry name" value="HYDROLASE, PUTATIVE (AFU_ORTHOLOGUE AFUA_2G14860)-RELATED"/>
    <property type="match status" value="1"/>
</dbReference>
<keyword evidence="2" id="KW-0378">Hydrolase</keyword>
<proteinExistence type="predicted"/>
<dbReference type="Pfam" id="PF12697">
    <property type="entry name" value="Abhydrolase_6"/>
    <property type="match status" value="1"/>
</dbReference>